<gene>
    <name evidence="1" type="ORF">MAMMFC1_00360</name>
</gene>
<protein>
    <submittedName>
        <fullName evidence="1">Uncharacterized protein</fullName>
    </submittedName>
</protein>
<evidence type="ECO:0000313" key="1">
    <source>
        <dbReference type="EMBL" id="BBB89726.1"/>
    </source>
</evidence>
<accession>A0A348AF78</accession>
<name>A0A348AF78_9FIRM</name>
<dbReference type="KEGG" id="mana:MAMMFC1_00360"/>
<reference evidence="1 2" key="1">
    <citation type="journal article" date="2018" name="Int. J. Syst. Evol. Microbiol.">
        <title>Methylomusa anaerophila gen. nov., sp. nov., an anaerobic methanol-utilizing bacterium isolated from a microbial fuel cell.</title>
        <authorList>
            <person name="Amano N."/>
            <person name="Yamamuro A."/>
            <person name="Miyahara M."/>
            <person name="Kouzuma A."/>
            <person name="Abe T."/>
            <person name="Watanabe K."/>
        </authorList>
    </citation>
    <scope>NUCLEOTIDE SEQUENCE [LARGE SCALE GENOMIC DNA]</scope>
    <source>
        <strain evidence="1 2">MMFC1</strain>
    </source>
</reference>
<organism evidence="1 2">
    <name type="scientific">Methylomusa anaerophila</name>
    <dbReference type="NCBI Taxonomy" id="1930071"/>
    <lineage>
        <taxon>Bacteria</taxon>
        <taxon>Bacillati</taxon>
        <taxon>Bacillota</taxon>
        <taxon>Negativicutes</taxon>
        <taxon>Selenomonadales</taxon>
        <taxon>Sporomusaceae</taxon>
        <taxon>Methylomusa</taxon>
    </lineage>
</organism>
<dbReference type="AlphaFoldDB" id="A0A348AF78"/>
<keyword evidence="2" id="KW-1185">Reference proteome</keyword>
<dbReference type="Proteomes" id="UP000276437">
    <property type="component" value="Chromosome"/>
</dbReference>
<evidence type="ECO:0000313" key="2">
    <source>
        <dbReference type="Proteomes" id="UP000276437"/>
    </source>
</evidence>
<sequence length="160" mass="18671">MMQQDERLYNKLVRDNIPDIILFFHHPQILPHPVLFLLPVDEIEMRRYRQCYRVEQIAHHINRCPNIGIITTGIGRSVLRVELRWQILLKILAVLASREIEAMLYADVPFNHIMQLGANHLVQHVHDVRKFIPRDTFCYVVEAPPEVIAAGVKKRVARAA</sequence>
<dbReference type="EMBL" id="AP018449">
    <property type="protein sequence ID" value="BBB89726.1"/>
    <property type="molecule type" value="Genomic_DNA"/>
</dbReference>
<proteinExistence type="predicted"/>